<dbReference type="Pfam" id="PF05076">
    <property type="entry name" value="SUFU"/>
    <property type="match status" value="1"/>
</dbReference>
<evidence type="ECO:0000313" key="3">
    <source>
        <dbReference type="Proteomes" id="UP000271554"/>
    </source>
</evidence>
<dbReference type="AlphaFoldDB" id="A0A387HMK1"/>
<reference evidence="2 3" key="1">
    <citation type="submission" date="2018-10" db="EMBL/GenBank/DDBJ databases">
        <title>Relationship between Morphology and Antimicrobial Activity in Streptomyces.</title>
        <authorList>
            <person name="Kang H.J."/>
            <person name="Kim S.B."/>
        </authorList>
    </citation>
    <scope>NUCLEOTIDE SEQUENCE [LARGE SCALE GENOMIC DNA]</scope>
    <source>
        <strain evidence="2 3">BH38</strain>
    </source>
</reference>
<protein>
    <recommendedName>
        <fullName evidence="1">Suppressor of fused-like domain-containing protein</fullName>
    </recommendedName>
</protein>
<proteinExistence type="predicted"/>
<dbReference type="EMBL" id="CP032698">
    <property type="protein sequence ID" value="AYG85115.1"/>
    <property type="molecule type" value="Genomic_DNA"/>
</dbReference>
<accession>A0A387HMK1</accession>
<evidence type="ECO:0000259" key="1">
    <source>
        <dbReference type="Pfam" id="PF05076"/>
    </source>
</evidence>
<evidence type="ECO:0000313" key="2">
    <source>
        <dbReference type="EMBL" id="AYG85115.1"/>
    </source>
</evidence>
<organism evidence="2 3">
    <name type="scientific">Streptomyces hundungensis</name>
    <dbReference type="NCBI Taxonomy" id="1077946"/>
    <lineage>
        <taxon>Bacteria</taxon>
        <taxon>Bacillati</taxon>
        <taxon>Actinomycetota</taxon>
        <taxon>Actinomycetes</taxon>
        <taxon>Kitasatosporales</taxon>
        <taxon>Streptomycetaceae</taxon>
        <taxon>Streptomyces</taxon>
    </lineage>
</organism>
<sequence length="210" mass="23164">MTLGKLSGRLAEVWHDRAVSNAKVLAAEAVESHVRAFFEGHSVEVVVRDLGPGRRDAVPVLRVLVVGPGPRSDSWAYVTAGCWAAMEKDGHGLEFVMTAHVRDQRFIDLMAMVAYYHCGGHQLDLEHSMPIGEPWMPGSACDHLLISLPYLHGPDLEHCPLPGGHARILWTLPVTAAEIEFRKHQGHEALEQLFDDAEINPTDPFRASVV</sequence>
<keyword evidence="3" id="KW-1185">Reference proteome</keyword>
<dbReference type="InterPro" id="IPR020941">
    <property type="entry name" value="SUFU-like_domain"/>
</dbReference>
<dbReference type="KEGG" id="shun:DWB77_07331"/>
<dbReference type="Proteomes" id="UP000271554">
    <property type="component" value="Chromosome"/>
</dbReference>
<name>A0A387HMK1_9ACTN</name>
<feature type="domain" description="Suppressor of fused-like" evidence="1">
    <location>
        <begin position="61"/>
        <end position="206"/>
    </location>
</feature>
<dbReference type="RefSeq" id="WP_246033771.1">
    <property type="nucleotide sequence ID" value="NZ_CP032698.1"/>
</dbReference>
<gene>
    <name evidence="2" type="ORF">DWB77_07331</name>
</gene>
<dbReference type="InterPro" id="IPR037181">
    <property type="entry name" value="SUFU_N"/>
</dbReference>
<dbReference type="SUPFAM" id="SSF103359">
    <property type="entry name" value="Suppressor of Fused, N-terminal domain"/>
    <property type="match status" value="1"/>
</dbReference>